<name>A0A4R2PYT2_9RHOB</name>
<gene>
    <name evidence="1" type="ORF">EV662_105179</name>
</gene>
<evidence type="ECO:0000313" key="1">
    <source>
        <dbReference type="EMBL" id="TCP41432.1"/>
    </source>
</evidence>
<dbReference type="RefSeq" id="WP_207903607.1">
    <property type="nucleotide sequence ID" value="NZ_SLXP01000005.1"/>
</dbReference>
<proteinExistence type="predicted"/>
<comment type="caution">
    <text evidence="1">The sequence shown here is derived from an EMBL/GenBank/DDBJ whole genome shotgun (WGS) entry which is preliminary data.</text>
</comment>
<sequence>MAFVISIEKDEREIRSAHPTELVCKYMVAERDGRRILQLNSYGSNDRDMPDKLSQTLQFGEEAAEQLYRILAAEFGFKDQ</sequence>
<dbReference type="AlphaFoldDB" id="A0A4R2PYT2"/>
<organism evidence="1 2">
    <name type="scientific">Rhodovulum marinum</name>
    <dbReference type="NCBI Taxonomy" id="320662"/>
    <lineage>
        <taxon>Bacteria</taxon>
        <taxon>Pseudomonadati</taxon>
        <taxon>Pseudomonadota</taxon>
        <taxon>Alphaproteobacteria</taxon>
        <taxon>Rhodobacterales</taxon>
        <taxon>Paracoccaceae</taxon>
        <taxon>Rhodovulum</taxon>
    </lineage>
</organism>
<keyword evidence="2" id="KW-1185">Reference proteome</keyword>
<protein>
    <submittedName>
        <fullName evidence="1">Uncharacterized protein</fullName>
    </submittedName>
</protein>
<dbReference type="Proteomes" id="UP000294835">
    <property type="component" value="Unassembled WGS sequence"/>
</dbReference>
<reference evidence="1 2" key="1">
    <citation type="submission" date="2019-03" db="EMBL/GenBank/DDBJ databases">
        <title>Genomic Encyclopedia of Type Strains, Phase IV (KMG-IV): sequencing the most valuable type-strain genomes for metagenomic binning, comparative biology and taxonomic classification.</title>
        <authorList>
            <person name="Goeker M."/>
        </authorList>
    </citation>
    <scope>NUCLEOTIDE SEQUENCE [LARGE SCALE GENOMIC DNA]</scope>
    <source>
        <strain evidence="1 2">DSM 18063</strain>
    </source>
</reference>
<dbReference type="EMBL" id="SLXP01000005">
    <property type="protein sequence ID" value="TCP41432.1"/>
    <property type="molecule type" value="Genomic_DNA"/>
</dbReference>
<accession>A0A4R2PYT2</accession>
<evidence type="ECO:0000313" key="2">
    <source>
        <dbReference type="Proteomes" id="UP000294835"/>
    </source>
</evidence>